<dbReference type="InterPro" id="IPR001789">
    <property type="entry name" value="Sig_transdc_resp-reg_receiver"/>
</dbReference>
<dbReference type="SUPFAM" id="SSF52172">
    <property type="entry name" value="CheY-like"/>
    <property type="match status" value="1"/>
</dbReference>
<comment type="caution">
    <text evidence="4">The sequence shown here is derived from an EMBL/GenBank/DDBJ whole genome shotgun (WGS) entry which is preliminary data.</text>
</comment>
<keyword evidence="1 2" id="KW-0597">Phosphoprotein</keyword>
<sequence>MVRKASKILIIDDDKLMLRALSKAISRSLTVSDVVTLSDPLLAESYLSDNQSDYDLIISDFQMPSLSGKEVLTIAKQRAPKALRIIMSGDTNENLISKDDVPANYFMQKPFDKQDLALLETFLSRLEAIEYTDEQKMLFGLLPYFPFPSRDTKESLDNIVSLSDIYDTQLQIHIEKAHGLFKTENPTPKLEFSVSMLRCVSTAYYMSLELIHTIGVGQQTSACAEYLLWSSQAYSVAQEIGIPIKQCEEIYQVVFIGYLEYLIQQYFNQKLNAEQEGKTSLYLKYLLAWGIEKEVLENRLRVLSPDSSETSQDLILRLFIGLSPDRASIEVSELSSKKNDPLLFGKVIEQLRQRKLVLEDAL</sequence>
<gene>
    <name evidence="4" type="ORF">A7985_24065</name>
</gene>
<dbReference type="OrthoDB" id="5755654at2"/>
<dbReference type="Gene3D" id="3.40.50.2300">
    <property type="match status" value="1"/>
</dbReference>
<reference evidence="5" key="1">
    <citation type="submission" date="2016-07" db="EMBL/GenBank/DDBJ databases">
        <authorList>
            <person name="Florea S."/>
            <person name="Webb J.S."/>
            <person name="Jaromczyk J."/>
            <person name="Schardl C.L."/>
        </authorList>
    </citation>
    <scope>NUCLEOTIDE SEQUENCE [LARGE SCALE GENOMIC DNA]</scope>
    <source>
        <strain evidence="5">IPB1</strain>
    </source>
</reference>
<dbReference type="Pfam" id="PF00072">
    <property type="entry name" value="Response_reg"/>
    <property type="match status" value="1"/>
</dbReference>
<dbReference type="Proteomes" id="UP000093366">
    <property type="component" value="Unassembled WGS sequence"/>
</dbReference>
<evidence type="ECO:0000313" key="5">
    <source>
        <dbReference type="Proteomes" id="UP000093366"/>
    </source>
</evidence>
<evidence type="ECO:0000256" key="1">
    <source>
        <dbReference type="ARBA" id="ARBA00022553"/>
    </source>
</evidence>
<protein>
    <recommendedName>
        <fullName evidence="3">Response regulatory domain-containing protein</fullName>
    </recommendedName>
</protein>
<evidence type="ECO:0000313" key="4">
    <source>
        <dbReference type="EMBL" id="OCQ18289.1"/>
    </source>
</evidence>
<feature type="modified residue" description="4-aspartylphosphate" evidence="2">
    <location>
        <position position="60"/>
    </location>
</feature>
<dbReference type="InterPro" id="IPR050595">
    <property type="entry name" value="Bact_response_regulator"/>
</dbReference>
<dbReference type="GO" id="GO:0000160">
    <property type="term" value="P:phosphorelay signal transduction system"/>
    <property type="evidence" value="ECO:0007669"/>
    <property type="project" value="InterPro"/>
</dbReference>
<proteinExistence type="predicted"/>
<evidence type="ECO:0000259" key="3">
    <source>
        <dbReference type="PROSITE" id="PS50110"/>
    </source>
</evidence>
<name>A0A1C0TJI8_9GAMM</name>
<feature type="domain" description="Response regulatory" evidence="3">
    <location>
        <begin position="7"/>
        <end position="124"/>
    </location>
</feature>
<dbReference type="PROSITE" id="PS50110">
    <property type="entry name" value="RESPONSE_REGULATORY"/>
    <property type="match status" value="1"/>
</dbReference>
<dbReference type="InterPro" id="IPR011006">
    <property type="entry name" value="CheY-like_superfamily"/>
</dbReference>
<dbReference type="PANTHER" id="PTHR44591">
    <property type="entry name" value="STRESS RESPONSE REGULATOR PROTEIN 1"/>
    <property type="match status" value="1"/>
</dbReference>
<dbReference type="SMART" id="SM00448">
    <property type="entry name" value="REC"/>
    <property type="match status" value="1"/>
</dbReference>
<dbReference type="AlphaFoldDB" id="A0A1C0TJI8"/>
<dbReference type="RefSeq" id="WP_065792949.1">
    <property type="nucleotide sequence ID" value="NZ_MAUJ01000017.1"/>
</dbReference>
<dbReference type="PANTHER" id="PTHR44591:SF19">
    <property type="entry name" value="TWO-COMPONENT RESPONSE REGULATOR-RELATED"/>
    <property type="match status" value="1"/>
</dbReference>
<organism evidence="4 5">
    <name type="scientific">Pseudoalteromonas luteoviolacea</name>
    <dbReference type="NCBI Taxonomy" id="43657"/>
    <lineage>
        <taxon>Bacteria</taxon>
        <taxon>Pseudomonadati</taxon>
        <taxon>Pseudomonadota</taxon>
        <taxon>Gammaproteobacteria</taxon>
        <taxon>Alteromonadales</taxon>
        <taxon>Pseudoalteromonadaceae</taxon>
        <taxon>Pseudoalteromonas</taxon>
    </lineage>
</organism>
<accession>A0A1C0TJI8</accession>
<dbReference type="EMBL" id="MAUJ01000017">
    <property type="protein sequence ID" value="OCQ18289.1"/>
    <property type="molecule type" value="Genomic_DNA"/>
</dbReference>
<evidence type="ECO:0000256" key="2">
    <source>
        <dbReference type="PROSITE-ProRule" id="PRU00169"/>
    </source>
</evidence>